<reference evidence="2" key="1">
    <citation type="submission" date="2023-07" db="EMBL/GenBank/DDBJ databases">
        <title>Chromosome-level Genome Assembly of Striped Snakehead (Channa striata).</title>
        <authorList>
            <person name="Liu H."/>
        </authorList>
    </citation>
    <scope>NUCLEOTIDE SEQUENCE</scope>
    <source>
        <strain evidence="2">Gz</strain>
        <tissue evidence="2">Muscle</tissue>
    </source>
</reference>
<sequence length="92" mass="10317">MPRMSMKMAAVSTIALLLLCCSVITSTDSPNKPPTCDHSVTVGDNYSVPLNYQKPYKGRLSWSRGKDVLFSRRSETAFIEGKKTRMLMKMDP</sequence>
<evidence type="ECO:0000313" key="3">
    <source>
        <dbReference type="Proteomes" id="UP001187415"/>
    </source>
</evidence>
<comment type="caution">
    <text evidence="2">The sequence shown here is derived from an EMBL/GenBank/DDBJ whole genome shotgun (WGS) entry which is preliminary data.</text>
</comment>
<name>A0AA88NJ43_CHASR</name>
<dbReference type="EMBL" id="JAUPFM010000003">
    <property type="protein sequence ID" value="KAK2856925.1"/>
    <property type="molecule type" value="Genomic_DNA"/>
</dbReference>
<feature type="signal peptide" evidence="1">
    <location>
        <begin position="1"/>
        <end position="26"/>
    </location>
</feature>
<feature type="chain" id="PRO_5041686011" evidence="1">
    <location>
        <begin position="27"/>
        <end position="92"/>
    </location>
</feature>
<proteinExistence type="predicted"/>
<protein>
    <submittedName>
        <fullName evidence="2">Uncharacterized protein</fullName>
    </submittedName>
</protein>
<dbReference type="Proteomes" id="UP001187415">
    <property type="component" value="Unassembled WGS sequence"/>
</dbReference>
<organism evidence="2 3">
    <name type="scientific">Channa striata</name>
    <name type="common">Snakehead murrel</name>
    <name type="synonym">Ophicephalus striatus</name>
    <dbReference type="NCBI Taxonomy" id="64152"/>
    <lineage>
        <taxon>Eukaryota</taxon>
        <taxon>Metazoa</taxon>
        <taxon>Chordata</taxon>
        <taxon>Craniata</taxon>
        <taxon>Vertebrata</taxon>
        <taxon>Euteleostomi</taxon>
        <taxon>Actinopterygii</taxon>
        <taxon>Neopterygii</taxon>
        <taxon>Teleostei</taxon>
        <taxon>Neoteleostei</taxon>
        <taxon>Acanthomorphata</taxon>
        <taxon>Anabantaria</taxon>
        <taxon>Anabantiformes</taxon>
        <taxon>Channoidei</taxon>
        <taxon>Channidae</taxon>
        <taxon>Channa</taxon>
    </lineage>
</organism>
<accession>A0AA88NJ43</accession>
<evidence type="ECO:0000256" key="1">
    <source>
        <dbReference type="SAM" id="SignalP"/>
    </source>
</evidence>
<dbReference type="AlphaFoldDB" id="A0AA88NJ43"/>
<keyword evidence="3" id="KW-1185">Reference proteome</keyword>
<keyword evidence="1" id="KW-0732">Signal</keyword>
<gene>
    <name evidence="2" type="ORF">Q5P01_005660</name>
</gene>
<evidence type="ECO:0000313" key="2">
    <source>
        <dbReference type="EMBL" id="KAK2856925.1"/>
    </source>
</evidence>